<dbReference type="Proteomes" id="UP001234989">
    <property type="component" value="Chromosome 1"/>
</dbReference>
<keyword evidence="1" id="KW-0479">Metal-binding</keyword>
<keyword evidence="1" id="KW-0862">Zinc</keyword>
<dbReference type="PROSITE" id="PS50158">
    <property type="entry name" value="ZF_CCHC"/>
    <property type="match status" value="1"/>
</dbReference>
<keyword evidence="4" id="KW-1185">Reference proteome</keyword>
<organism evidence="3 4">
    <name type="scientific">Solanum verrucosum</name>
    <dbReference type="NCBI Taxonomy" id="315347"/>
    <lineage>
        <taxon>Eukaryota</taxon>
        <taxon>Viridiplantae</taxon>
        <taxon>Streptophyta</taxon>
        <taxon>Embryophyta</taxon>
        <taxon>Tracheophyta</taxon>
        <taxon>Spermatophyta</taxon>
        <taxon>Magnoliopsida</taxon>
        <taxon>eudicotyledons</taxon>
        <taxon>Gunneridae</taxon>
        <taxon>Pentapetalae</taxon>
        <taxon>asterids</taxon>
        <taxon>lamiids</taxon>
        <taxon>Solanales</taxon>
        <taxon>Solanaceae</taxon>
        <taxon>Solanoideae</taxon>
        <taxon>Solaneae</taxon>
        <taxon>Solanum</taxon>
    </lineage>
</organism>
<proteinExistence type="predicted"/>
<dbReference type="InterPro" id="IPR043502">
    <property type="entry name" value="DNA/RNA_pol_sf"/>
</dbReference>
<dbReference type="InterPro" id="IPR050951">
    <property type="entry name" value="Retrovirus_Pol_polyprotein"/>
</dbReference>
<dbReference type="AlphaFoldDB" id="A0AAF0T8W1"/>
<dbReference type="InterPro" id="IPR001878">
    <property type="entry name" value="Znf_CCHC"/>
</dbReference>
<accession>A0AAF0T8W1</accession>
<dbReference type="Pfam" id="PF00078">
    <property type="entry name" value="RVT_1"/>
    <property type="match status" value="1"/>
</dbReference>
<evidence type="ECO:0000313" key="4">
    <source>
        <dbReference type="Proteomes" id="UP001234989"/>
    </source>
</evidence>
<reference evidence="3" key="1">
    <citation type="submission" date="2023-08" db="EMBL/GenBank/DDBJ databases">
        <title>A de novo genome assembly of Solanum verrucosum Schlechtendal, a Mexican diploid species geographically isolated from the other diploid A-genome species in potato relatives.</title>
        <authorList>
            <person name="Hosaka K."/>
        </authorList>
    </citation>
    <scope>NUCLEOTIDE SEQUENCE</scope>
    <source>
        <tissue evidence="3">Young leaves</tissue>
    </source>
</reference>
<dbReference type="InterPro" id="IPR036875">
    <property type="entry name" value="Znf_CCHC_sf"/>
</dbReference>
<dbReference type="Pfam" id="PF08284">
    <property type="entry name" value="RVP_2"/>
    <property type="match status" value="1"/>
</dbReference>
<dbReference type="SUPFAM" id="SSF57756">
    <property type="entry name" value="Retrovirus zinc finger-like domains"/>
    <property type="match status" value="1"/>
</dbReference>
<dbReference type="CDD" id="cd01647">
    <property type="entry name" value="RT_LTR"/>
    <property type="match status" value="1"/>
</dbReference>
<dbReference type="SUPFAM" id="SSF56672">
    <property type="entry name" value="DNA/RNA polymerases"/>
    <property type="match status" value="1"/>
</dbReference>
<dbReference type="Pfam" id="PF00098">
    <property type="entry name" value="zf-CCHC"/>
    <property type="match status" value="1"/>
</dbReference>
<feature type="domain" description="CCHC-type" evidence="2">
    <location>
        <begin position="278"/>
        <end position="292"/>
    </location>
</feature>
<keyword evidence="1" id="KW-0863">Zinc-finger</keyword>
<dbReference type="Gene3D" id="4.10.60.10">
    <property type="entry name" value="Zinc finger, CCHC-type"/>
    <property type="match status" value="1"/>
</dbReference>
<protein>
    <recommendedName>
        <fullName evidence="2">CCHC-type domain-containing protein</fullName>
    </recommendedName>
</protein>
<evidence type="ECO:0000256" key="1">
    <source>
        <dbReference type="PROSITE-ProRule" id="PRU00047"/>
    </source>
</evidence>
<dbReference type="GO" id="GO:0008270">
    <property type="term" value="F:zinc ion binding"/>
    <property type="evidence" value="ECO:0007669"/>
    <property type="project" value="UniProtKB-KW"/>
</dbReference>
<dbReference type="EMBL" id="CP133612">
    <property type="protein sequence ID" value="WMV09159.1"/>
    <property type="molecule type" value="Genomic_DNA"/>
</dbReference>
<evidence type="ECO:0000313" key="3">
    <source>
        <dbReference type="EMBL" id="WMV09159.1"/>
    </source>
</evidence>
<dbReference type="Pfam" id="PF03732">
    <property type="entry name" value="Retrotrans_gag"/>
    <property type="match status" value="1"/>
</dbReference>
<dbReference type="PANTHER" id="PTHR37984">
    <property type="entry name" value="PROTEIN CBG26694"/>
    <property type="match status" value="1"/>
</dbReference>
<dbReference type="Gene3D" id="3.30.70.270">
    <property type="match status" value="3"/>
</dbReference>
<evidence type="ECO:0000259" key="2">
    <source>
        <dbReference type="PROSITE" id="PS50158"/>
    </source>
</evidence>
<dbReference type="InterPro" id="IPR005162">
    <property type="entry name" value="Retrotrans_gag_dom"/>
</dbReference>
<sequence>MTVGVLVARRARPKLTRTGFGHTVGVPPQPFSSNFDNFFWGGGAAGGGGGGCGCGGGVSGGGDGGGGRDLISNLSAFRGAFRVELELSWSCGELFDCSVALTSLTQFDALFLEKYVPRTLRDRKKDKFMALEQGGMSVAAYEAKFHALSRYTTQLATTKEEGIRLFIKGLNSELQVLSIHMTSAGKIFNEVKDFVKKVVGMRQDGQAKALAKTIKNSGNFQGSYSRGSGRPTIAANPIQSDMPASKGNYLGTPPYNLIHDSQRVAPSTSNRPLFDCSCYNCGEPQHMRRDCPHLCVMDSAHQQSRAVVPAENEASDVVITCTILVCDRMANVLFDPGSTYSYVSVRFALEFAMGCDILDAPIHVSTPIGKKLVGQGCLAYLAHIRDIEVESPSIESIPVVSEFREVFPNDLLGMPQISARFRTCVSPWGTPVLFFKKKDGSMRMCIDYRQLIRVTIRNKYPLPQIDDLFDQLKVFIDDILVYSRSEEEHADHLRIVLGALEKQRLYAKFSKCEFWLTSVAILGHVVSKEEVMVDPQKIEAVKNWVRPSSVTEVGSFVGLTSYYRRFVKNFASIVTHLTSLTKMEVPFEWTEKCEDSFEKLKNLLTTAPTLALPVEGL</sequence>
<dbReference type="InterPro" id="IPR000477">
    <property type="entry name" value="RT_dom"/>
</dbReference>
<gene>
    <name evidence="3" type="ORF">MTR67_002544</name>
</gene>
<dbReference type="Gene3D" id="3.10.10.10">
    <property type="entry name" value="HIV Type 1 Reverse Transcriptase, subunit A, domain 1"/>
    <property type="match status" value="1"/>
</dbReference>
<dbReference type="FunFam" id="3.30.70.270:FF:000020">
    <property type="entry name" value="Transposon Tf2-6 polyprotein-like Protein"/>
    <property type="match status" value="1"/>
</dbReference>
<name>A0AAF0T8W1_SOLVR</name>
<dbReference type="GO" id="GO:0003676">
    <property type="term" value="F:nucleic acid binding"/>
    <property type="evidence" value="ECO:0007669"/>
    <property type="project" value="InterPro"/>
</dbReference>
<dbReference type="SMART" id="SM00343">
    <property type="entry name" value="ZnF_C2HC"/>
    <property type="match status" value="1"/>
</dbReference>
<dbReference type="PANTHER" id="PTHR37984:SF5">
    <property type="entry name" value="PROTEIN NYNRIN-LIKE"/>
    <property type="match status" value="1"/>
</dbReference>
<dbReference type="InterPro" id="IPR043128">
    <property type="entry name" value="Rev_trsase/Diguanyl_cyclase"/>
</dbReference>